<sequence>MSEQRGFPHDADQARLDAELTRQELGETVQELTARLKTTYQRVAVGAGAALTVFLVVSLVLRRFMNRR</sequence>
<keyword evidence="3" id="KW-1185">Reference proteome</keyword>
<dbReference type="Proteomes" id="UP001597417">
    <property type="component" value="Unassembled WGS sequence"/>
</dbReference>
<gene>
    <name evidence="2" type="ORF">ACFSXZ_39925</name>
</gene>
<evidence type="ECO:0000313" key="2">
    <source>
        <dbReference type="EMBL" id="MFD2422511.1"/>
    </source>
</evidence>
<name>A0ABW5GC66_9PSEU</name>
<reference evidence="3" key="1">
    <citation type="journal article" date="2019" name="Int. J. Syst. Evol. Microbiol.">
        <title>The Global Catalogue of Microorganisms (GCM) 10K type strain sequencing project: providing services to taxonomists for standard genome sequencing and annotation.</title>
        <authorList>
            <consortium name="The Broad Institute Genomics Platform"/>
            <consortium name="The Broad Institute Genome Sequencing Center for Infectious Disease"/>
            <person name="Wu L."/>
            <person name="Ma J."/>
        </authorList>
    </citation>
    <scope>NUCLEOTIDE SEQUENCE [LARGE SCALE GENOMIC DNA]</scope>
    <source>
        <strain evidence="3">CGMCC 4.7645</strain>
    </source>
</reference>
<comment type="caution">
    <text evidence="2">The sequence shown here is derived from an EMBL/GenBank/DDBJ whole genome shotgun (WGS) entry which is preliminary data.</text>
</comment>
<protein>
    <submittedName>
        <fullName evidence="2">DUF3618 domain-containing protein</fullName>
    </submittedName>
</protein>
<dbReference type="EMBL" id="JBHUKR010000029">
    <property type="protein sequence ID" value="MFD2422511.1"/>
    <property type="molecule type" value="Genomic_DNA"/>
</dbReference>
<evidence type="ECO:0000256" key="1">
    <source>
        <dbReference type="SAM" id="Phobius"/>
    </source>
</evidence>
<organism evidence="2 3">
    <name type="scientific">Amycolatopsis pigmentata</name>
    <dbReference type="NCBI Taxonomy" id="450801"/>
    <lineage>
        <taxon>Bacteria</taxon>
        <taxon>Bacillati</taxon>
        <taxon>Actinomycetota</taxon>
        <taxon>Actinomycetes</taxon>
        <taxon>Pseudonocardiales</taxon>
        <taxon>Pseudonocardiaceae</taxon>
        <taxon>Amycolatopsis</taxon>
    </lineage>
</organism>
<dbReference type="InterPro" id="IPR022062">
    <property type="entry name" value="DUF3618"/>
</dbReference>
<evidence type="ECO:0000313" key="3">
    <source>
        <dbReference type="Proteomes" id="UP001597417"/>
    </source>
</evidence>
<proteinExistence type="predicted"/>
<dbReference type="Pfam" id="PF12277">
    <property type="entry name" value="DUF3618"/>
    <property type="match status" value="1"/>
</dbReference>
<dbReference type="RefSeq" id="WP_378271622.1">
    <property type="nucleotide sequence ID" value="NZ_JBHUKR010000029.1"/>
</dbReference>
<accession>A0ABW5GC66</accession>
<feature type="transmembrane region" description="Helical" evidence="1">
    <location>
        <begin position="43"/>
        <end position="61"/>
    </location>
</feature>
<keyword evidence="1" id="KW-0472">Membrane</keyword>
<keyword evidence="1" id="KW-1133">Transmembrane helix</keyword>
<keyword evidence="1" id="KW-0812">Transmembrane</keyword>